<dbReference type="RefSeq" id="WP_269425072.1">
    <property type="nucleotide sequence ID" value="NZ_JAPWGY010000013.1"/>
</dbReference>
<dbReference type="Proteomes" id="UP001069802">
    <property type="component" value="Unassembled WGS sequence"/>
</dbReference>
<sequence length="61" mass="7158">MDYDLFVNQQPKQEKQLRLPAGGFIPLRSIRSCPRKTTGKNHRYKQKKEKGLQHLPQPKLS</sequence>
<name>A0ABT4LPW3_9PROT</name>
<feature type="compositionally biased region" description="Basic residues" evidence="1">
    <location>
        <begin position="33"/>
        <end position="48"/>
    </location>
</feature>
<evidence type="ECO:0000313" key="2">
    <source>
        <dbReference type="EMBL" id="MCZ4282930.1"/>
    </source>
</evidence>
<organism evidence="2 3">
    <name type="scientific">Kiloniella laminariae</name>
    <dbReference type="NCBI Taxonomy" id="454162"/>
    <lineage>
        <taxon>Bacteria</taxon>
        <taxon>Pseudomonadati</taxon>
        <taxon>Pseudomonadota</taxon>
        <taxon>Alphaproteobacteria</taxon>
        <taxon>Rhodospirillales</taxon>
        <taxon>Kiloniellaceae</taxon>
        <taxon>Kiloniella</taxon>
    </lineage>
</organism>
<gene>
    <name evidence="2" type="ORF">O4H49_19260</name>
</gene>
<dbReference type="EMBL" id="JAPWGY010000013">
    <property type="protein sequence ID" value="MCZ4282930.1"/>
    <property type="molecule type" value="Genomic_DNA"/>
</dbReference>
<keyword evidence="3" id="KW-1185">Reference proteome</keyword>
<protein>
    <recommendedName>
        <fullName evidence="4">Transposase</fullName>
    </recommendedName>
</protein>
<reference evidence="2" key="1">
    <citation type="submission" date="2022-12" db="EMBL/GenBank/DDBJ databases">
        <title>Bacterial isolates from different developmental stages of Nematostella vectensis.</title>
        <authorList>
            <person name="Fraune S."/>
        </authorList>
    </citation>
    <scope>NUCLEOTIDE SEQUENCE</scope>
    <source>
        <strain evidence="2">G21630-S1</strain>
    </source>
</reference>
<proteinExistence type="predicted"/>
<feature type="region of interest" description="Disordered" evidence="1">
    <location>
        <begin position="30"/>
        <end position="61"/>
    </location>
</feature>
<evidence type="ECO:0000256" key="1">
    <source>
        <dbReference type="SAM" id="MobiDB-lite"/>
    </source>
</evidence>
<evidence type="ECO:0008006" key="4">
    <source>
        <dbReference type="Google" id="ProtNLM"/>
    </source>
</evidence>
<comment type="caution">
    <text evidence="2">The sequence shown here is derived from an EMBL/GenBank/DDBJ whole genome shotgun (WGS) entry which is preliminary data.</text>
</comment>
<accession>A0ABT4LPW3</accession>
<evidence type="ECO:0000313" key="3">
    <source>
        <dbReference type="Proteomes" id="UP001069802"/>
    </source>
</evidence>